<dbReference type="RefSeq" id="WP_156353955.1">
    <property type="nucleotide sequence ID" value="NZ_CACRST010000014.1"/>
</dbReference>
<keyword evidence="2 5" id="KW-0560">Oxidoreductase</keyword>
<dbReference type="Pfam" id="PF22725">
    <property type="entry name" value="GFO_IDH_MocA_C3"/>
    <property type="match status" value="1"/>
</dbReference>
<dbReference type="AlphaFoldDB" id="A0A6N2TIB6"/>
<dbReference type="GO" id="GO:0000166">
    <property type="term" value="F:nucleotide binding"/>
    <property type="evidence" value="ECO:0007669"/>
    <property type="project" value="InterPro"/>
</dbReference>
<dbReference type="InterPro" id="IPR050984">
    <property type="entry name" value="Gfo/Idh/MocA_domain"/>
</dbReference>
<dbReference type="GO" id="GO:0047061">
    <property type="term" value="F:glucose-fructose oxidoreductase activity"/>
    <property type="evidence" value="ECO:0007669"/>
    <property type="project" value="UniProtKB-EC"/>
</dbReference>
<accession>A0A6N2TIB6</accession>
<gene>
    <name evidence="5" type="primary">gfo_1</name>
    <name evidence="5" type="ORF">BGLFYP119_01628</name>
</gene>
<evidence type="ECO:0000259" key="4">
    <source>
        <dbReference type="Pfam" id="PF22725"/>
    </source>
</evidence>
<evidence type="ECO:0000313" key="5">
    <source>
        <dbReference type="EMBL" id="VYT05574.1"/>
    </source>
</evidence>
<dbReference type="EMBL" id="CACRST010000014">
    <property type="protein sequence ID" value="VYT05574.1"/>
    <property type="molecule type" value="Genomic_DNA"/>
</dbReference>
<dbReference type="InterPro" id="IPR055170">
    <property type="entry name" value="GFO_IDH_MocA-like_dom"/>
</dbReference>
<feature type="domain" description="Gfo/Idh/MocA-like oxidoreductase N-terminal" evidence="3">
    <location>
        <begin position="14"/>
        <end position="124"/>
    </location>
</feature>
<dbReference type="Gene3D" id="3.30.360.10">
    <property type="entry name" value="Dihydrodipicolinate Reductase, domain 2"/>
    <property type="match status" value="1"/>
</dbReference>
<dbReference type="SUPFAM" id="SSF51735">
    <property type="entry name" value="NAD(P)-binding Rossmann-fold domains"/>
    <property type="match status" value="1"/>
</dbReference>
<sequence length="322" mass="36284">MNRKVKWGVLSTADIAKRCTIPGMKKAENCCLYGIAGRSKDKVDQYKETFGFEKAYYSMDEMLDDPEIEAVYIPLPNTLHKEWVLKAAAKGKHILCEKPLSGNEAEVKEMIEACDKANVIFMEAFAYLHSPLITSVKEALDSGMIGELSFMESIFITPGYTPDNIRVRRETLGGSVYDLGCYCTSLMLTLFGEEPKEVKAIGHFTDQHIDDFASAYFHFDQNRRACMVSGMCSAQRGDRFFLYGTEGVIEVPIPFNAEGELTYYVKKGEDCQAVNVSARDNYCLEVEQLGRCILNGEQPHVTHEFSLQNARVMDKILKEIGY</sequence>
<dbReference type="PANTHER" id="PTHR22604:SF105">
    <property type="entry name" value="TRANS-1,2-DIHYDROBENZENE-1,2-DIOL DEHYDROGENASE"/>
    <property type="match status" value="1"/>
</dbReference>
<dbReference type="Gene3D" id="3.40.50.720">
    <property type="entry name" value="NAD(P)-binding Rossmann-like Domain"/>
    <property type="match status" value="1"/>
</dbReference>
<dbReference type="SUPFAM" id="SSF55347">
    <property type="entry name" value="Glyceraldehyde-3-phosphate dehydrogenase-like, C-terminal domain"/>
    <property type="match status" value="1"/>
</dbReference>
<dbReference type="InterPro" id="IPR000683">
    <property type="entry name" value="Gfo/Idh/MocA-like_OxRdtase_N"/>
</dbReference>
<dbReference type="EC" id="1.1.99.28" evidence="5"/>
<evidence type="ECO:0000259" key="3">
    <source>
        <dbReference type="Pfam" id="PF01408"/>
    </source>
</evidence>
<dbReference type="InterPro" id="IPR036291">
    <property type="entry name" value="NAD(P)-bd_dom_sf"/>
</dbReference>
<proteinExistence type="inferred from homology"/>
<feature type="domain" description="GFO/IDH/MocA-like oxidoreductase" evidence="4">
    <location>
        <begin position="135"/>
        <end position="250"/>
    </location>
</feature>
<dbReference type="PANTHER" id="PTHR22604">
    <property type="entry name" value="OXIDOREDUCTASES"/>
    <property type="match status" value="1"/>
</dbReference>
<reference evidence="5" key="1">
    <citation type="submission" date="2019-11" db="EMBL/GenBank/DDBJ databases">
        <authorList>
            <person name="Feng L."/>
        </authorList>
    </citation>
    <scope>NUCLEOTIDE SEQUENCE</scope>
    <source>
        <strain evidence="5">BgluceraseaLFYP119</strain>
    </source>
</reference>
<protein>
    <submittedName>
        <fullName evidence="5">Glucose--fructose oxidoreductase</fullName>
        <ecNumber evidence="5">1.1.99.28</ecNumber>
    </submittedName>
</protein>
<name>A0A6N2TIB6_9FIRM</name>
<evidence type="ECO:0000256" key="2">
    <source>
        <dbReference type="ARBA" id="ARBA00023002"/>
    </source>
</evidence>
<dbReference type="Pfam" id="PF01408">
    <property type="entry name" value="GFO_IDH_MocA"/>
    <property type="match status" value="1"/>
</dbReference>
<evidence type="ECO:0000256" key="1">
    <source>
        <dbReference type="ARBA" id="ARBA00010928"/>
    </source>
</evidence>
<organism evidence="5">
    <name type="scientific">Blautia glucerasea</name>
    <dbReference type="NCBI Taxonomy" id="536633"/>
    <lineage>
        <taxon>Bacteria</taxon>
        <taxon>Bacillati</taxon>
        <taxon>Bacillota</taxon>
        <taxon>Clostridia</taxon>
        <taxon>Lachnospirales</taxon>
        <taxon>Lachnospiraceae</taxon>
        <taxon>Blautia</taxon>
    </lineage>
</organism>
<comment type="similarity">
    <text evidence="1">Belongs to the Gfo/Idh/MocA family.</text>
</comment>